<organism evidence="1 2">
    <name type="scientific">Methylovulum psychrotolerans</name>
    <dbReference type="NCBI Taxonomy" id="1704499"/>
    <lineage>
        <taxon>Bacteria</taxon>
        <taxon>Pseudomonadati</taxon>
        <taxon>Pseudomonadota</taxon>
        <taxon>Gammaproteobacteria</taxon>
        <taxon>Methylococcales</taxon>
        <taxon>Methylococcaceae</taxon>
        <taxon>Methylovulum</taxon>
    </lineage>
</organism>
<dbReference type="AlphaFoldDB" id="A0A2S5CGD1"/>
<dbReference type="Proteomes" id="UP000237423">
    <property type="component" value="Unassembled WGS sequence"/>
</dbReference>
<evidence type="ECO:0000313" key="2">
    <source>
        <dbReference type="Proteomes" id="UP000237423"/>
    </source>
</evidence>
<reference evidence="1 2" key="1">
    <citation type="submission" date="2017-11" db="EMBL/GenBank/DDBJ databases">
        <title>Draft Genome Sequence of Methylobacter psychrotolerans Sph1T, an Obligate Methanotroph from Low-Temperature Environments.</title>
        <authorList>
            <person name="Oshkin I.Y."/>
            <person name="Miroshnikov K."/>
            <person name="Belova S.E."/>
            <person name="Korzhenkov A."/>
            <person name="Toshchakov S.V."/>
            <person name="Dedysh S.N."/>
        </authorList>
    </citation>
    <scope>NUCLEOTIDE SEQUENCE [LARGE SCALE GENOMIC DNA]</scope>
    <source>
        <strain evidence="1 2">Sph1</strain>
    </source>
</reference>
<dbReference type="EMBL" id="PGFZ01000020">
    <property type="protein sequence ID" value="POZ49870.1"/>
    <property type="molecule type" value="Genomic_DNA"/>
</dbReference>
<sequence length="62" mass="6979">MDDVDHSQGTIEIHTSISLYLSKKDVPPSEATGECWNCGAKLAGPKRWCDAICRDEWQAREE</sequence>
<accession>A0A2S5CGD1</accession>
<gene>
    <name evidence="1" type="ORF">AADEFJLK_04316</name>
</gene>
<dbReference type="RefSeq" id="WP_146054701.1">
    <property type="nucleotide sequence ID" value="NZ_PGFZ01000020.1"/>
</dbReference>
<proteinExistence type="predicted"/>
<comment type="caution">
    <text evidence="1">The sequence shown here is derived from an EMBL/GenBank/DDBJ whole genome shotgun (WGS) entry which is preliminary data.</text>
</comment>
<protein>
    <recommendedName>
        <fullName evidence="3">DUF2116 family Zn-ribbon domain-containing protein</fullName>
    </recommendedName>
</protein>
<evidence type="ECO:0000313" key="1">
    <source>
        <dbReference type="EMBL" id="POZ49870.1"/>
    </source>
</evidence>
<name>A0A2S5CGD1_9GAMM</name>
<evidence type="ECO:0008006" key="3">
    <source>
        <dbReference type="Google" id="ProtNLM"/>
    </source>
</evidence>